<comment type="function">
    <text evidence="1">Probably involved in the defense reaction of plants against pathogens.</text>
</comment>
<dbReference type="PRINTS" id="PR00838">
    <property type="entry name" value="V5ALLERGEN"/>
</dbReference>
<dbReference type="Pfam" id="PF00188">
    <property type="entry name" value="CAP"/>
    <property type="match status" value="1"/>
</dbReference>
<feature type="chain" id="PRO_5035801094" evidence="7">
    <location>
        <begin position="23"/>
        <end position="158"/>
    </location>
</feature>
<keyword evidence="4" id="KW-0611">Plant defense</keyword>
<dbReference type="FunFam" id="3.40.33.10:FF:000006">
    <property type="entry name" value="Putative pathogenesis-related protein 1"/>
    <property type="match status" value="1"/>
</dbReference>
<gene>
    <name evidence="9" type="ORF">OLEA9_A011151</name>
</gene>
<dbReference type="OrthoDB" id="337038at2759"/>
<dbReference type="InterPro" id="IPR002413">
    <property type="entry name" value="V5_allergen-like"/>
</dbReference>
<keyword evidence="5" id="KW-1015">Disulfide bond</keyword>
<name>A0A8S0QEJ4_OLEEU</name>
<evidence type="ECO:0000313" key="9">
    <source>
        <dbReference type="EMBL" id="CAA2965182.1"/>
    </source>
</evidence>
<dbReference type="CDD" id="cd05381">
    <property type="entry name" value="CAP_PR-1"/>
    <property type="match status" value="1"/>
</dbReference>
<protein>
    <submittedName>
        <fullName evidence="9">Basic form of pathogenesis-related 1-like</fullName>
    </submittedName>
</protein>
<dbReference type="PRINTS" id="PR00837">
    <property type="entry name" value="V5TPXLIKE"/>
</dbReference>
<dbReference type="InterPro" id="IPR035940">
    <property type="entry name" value="CAP_sf"/>
</dbReference>
<evidence type="ECO:0000256" key="4">
    <source>
        <dbReference type="ARBA" id="ARBA00022821"/>
    </source>
</evidence>
<comment type="similarity">
    <text evidence="2">Belongs to the CRISP family.</text>
</comment>
<evidence type="ECO:0000256" key="1">
    <source>
        <dbReference type="ARBA" id="ARBA00003143"/>
    </source>
</evidence>
<evidence type="ECO:0000313" key="10">
    <source>
        <dbReference type="Proteomes" id="UP000594638"/>
    </source>
</evidence>
<dbReference type="InterPro" id="IPR018244">
    <property type="entry name" value="Allrgn_V5/Tpx1_CS"/>
</dbReference>
<accession>A0A8S0QEJ4</accession>
<dbReference type="AlphaFoldDB" id="A0A8S0QEJ4"/>
<dbReference type="GO" id="GO:0098542">
    <property type="term" value="P:defense response to other organism"/>
    <property type="evidence" value="ECO:0007669"/>
    <property type="project" value="UniProtKB-ARBA"/>
</dbReference>
<dbReference type="EMBL" id="CACTIH010001837">
    <property type="protein sequence ID" value="CAA2965182.1"/>
    <property type="molecule type" value="Genomic_DNA"/>
</dbReference>
<dbReference type="Gene3D" id="3.40.33.10">
    <property type="entry name" value="CAP"/>
    <property type="match status" value="1"/>
</dbReference>
<keyword evidence="10" id="KW-1185">Reference proteome</keyword>
<evidence type="ECO:0000256" key="6">
    <source>
        <dbReference type="ARBA" id="ARBA00023265"/>
    </source>
</evidence>
<evidence type="ECO:0000259" key="8">
    <source>
        <dbReference type="SMART" id="SM00198"/>
    </source>
</evidence>
<dbReference type="Proteomes" id="UP000594638">
    <property type="component" value="Unassembled WGS sequence"/>
</dbReference>
<organism evidence="9 10">
    <name type="scientific">Olea europaea subsp. europaea</name>
    <dbReference type="NCBI Taxonomy" id="158383"/>
    <lineage>
        <taxon>Eukaryota</taxon>
        <taxon>Viridiplantae</taxon>
        <taxon>Streptophyta</taxon>
        <taxon>Embryophyta</taxon>
        <taxon>Tracheophyta</taxon>
        <taxon>Spermatophyta</taxon>
        <taxon>Magnoliopsida</taxon>
        <taxon>eudicotyledons</taxon>
        <taxon>Gunneridae</taxon>
        <taxon>Pentapetalae</taxon>
        <taxon>asterids</taxon>
        <taxon>lamiids</taxon>
        <taxon>Lamiales</taxon>
        <taxon>Oleaceae</taxon>
        <taxon>Oleeae</taxon>
        <taxon>Olea</taxon>
    </lineage>
</organism>
<dbReference type="SUPFAM" id="SSF55797">
    <property type="entry name" value="PR-1-like"/>
    <property type="match status" value="1"/>
</dbReference>
<keyword evidence="3 7" id="KW-0732">Signal</keyword>
<evidence type="ECO:0000256" key="2">
    <source>
        <dbReference type="ARBA" id="ARBA00009923"/>
    </source>
</evidence>
<sequence>MDSSKVCIVSVCLMALTTLSFAVTGPQKFVNAHNAARNEVGVAPLVWNNTLAAYARKYVAKRSADCAMEHSEGPYGENIAAGSWNLTAQEAVDMWIGEKKFYNAKSNTCDGGECLHYTQVVWADTKRVGCARAKCQNGWTFVSCNYDPPGNYIGERPY</sequence>
<reference evidence="9 10" key="1">
    <citation type="submission" date="2019-12" db="EMBL/GenBank/DDBJ databases">
        <authorList>
            <person name="Alioto T."/>
            <person name="Alioto T."/>
            <person name="Gomez Garrido J."/>
        </authorList>
    </citation>
    <scope>NUCLEOTIDE SEQUENCE [LARGE SCALE GENOMIC DNA]</scope>
</reference>
<dbReference type="Gramene" id="OE9A011151T1">
    <property type="protein sequence ID" value="OE9A011151C1"/>
    <property type="gene ID" value="OE9A011151"/>
</dbReference>
<proteinExistence type="inferred from homology"/>
<comment type="caution">
    <text evidence="9">The sequence shown here is derived from an EMBL/GenBank/DDBJ whole genome shotgun (WGS) entry which is preliminary data.</text>
</comment>
<dbReference type="GO" id="GO:0005576">
    <property type="term" value="C:extracellular region"/>
    <property type="evidence" value="ECO:0007669"/>
    <property type="project" value="InterPro"/>
</dbReference>
<dbReference type="InterPro" id="IPR001283">
    <property type="entry name" value="CRISP-related"/>
</dbReference>
<dbReference type="InterPro" id="IPR014044">
    <property type="entry name" value="CAP_dom"/>
</dbReference>
<evidence type="ECO:0000256" key="7">
    <source>
        <dbReference type="SAM" id="SignalP"/>
    </source>
</evidence>
<evidence type="ECO:0000256" key="5">
    <source>
        <dbReference type="ARBA" id="ARBA00023157"/>
    </source>
</evidence>
<feature type="domain" description="SCP" evidence="8">
    <location>
        <begin position="24"/>
        <end position="154"/>
    </location>
</feature>
<feature type="signal peptide" evidence="7">
    <location>
        <begin position="1"/>
        <end position="22"/>
    </location>
</feature>
<evidence type="ECO:0000256" key="3">
    <source>
        <dbReference type="ARBA" id="ARBA00022729"/>
    </source>
</evidence>
<dbReference type="PANTHER" id="PTHR10334">
    <property type="entry name" value="CYSTEINE-RICH SECRETORY PROTEIN-RELATED"/>
    <property type="match status" value="1"/>
</dbReference>
<dbReference type="SMART" id="SM00198">
    <property type="entry name" value="SCP"/>
    <property type="match status" value="1"/>
</dbReference>
<dbReference type="PROSITE" id="PS01010">
    <property type="entry name" value="CRISP_2"/>
    <property type="match status" value="1"/>
</dbReference>
<keyword evidence="6" id="KW-0568">Pathogenesis-related protein</keyword>